<feature type="domain" description="Mur ligase C-terminal" evidence="2">
    <location>
        <begin position="353"/>
        <end position="480"/>
    </location>
</feature>
<evidence type="ECO:0008006" key="6">
    <source>
        <dbReference type="Google" id="ProtNLM"/>
    </source>
</evidence>
<dbReference type="GO" id="GO:0016881">
    <property type="term" value="F:acid-amino acid ligase activity"/>
    <property type="evidence" value="ECO:0007669"/>
    <property type="project" value="InterPro"/>
</dbReference>
<accession>A0A418W3Q8</accession>
<gene>
    <name evidence="4" type="ORF">D3877_09180</name>
</gene>
<reference evidence="4 5" key="1">
    <citation type="submission" date="2018-09" db="EMBL/GenBank/DDBJ databases">
        <authorList>
            <person name="Zhu H."/>
        </authorList>
    </citation>
    <scope>NUCLEOTIDE SEQUENCE [LARGE SCALE GENOMIC DNA]</scope>
    <source>
        <strain evidence="4 5">K2W22B-5</strain>
    </source>
</reference>
<evidence type="ECO:0000259" key="2">
    <source>
        <dbReference type="Pfam" id="PF02875"/>
    </source>
</evidence>
<dbReference type="EMBL" id="QYUL01000001">
    <property type="protein sequence ID" value="RJF84663.1"/>
    <property type="molecule type" value="Genomic_DNA"/>
</dbReference>
<dbReference type="Proteomes" id="UP000283458">
    <property type="component" value="Unassembled WGS sequence"/>
</dbReference>
<dbReference type="InterPro" id="IPR036615">
    <property type="entry name" value="Mur_ligase_C_dom_sf"/>
</dbReference>
<dbReference type="InterPro" id="IPR013221">
    <property type="entry name" value="Mur_ligase_cen"/>
</dbReference>
<comment type="caution">
    <text evidence="4">The sequence shown here is derived from an EMBL/GenBank/DDBJ whole genome shotgun (WGS) entry which is preliminary data.</text>
</comment>
<dbReference type="Pfam" id="PF02875">
    <property type="entry name" value="Mur_ligase_C"/>
    <property type="match status" value="1"/>
</dbReference>
<name>A0A418W3Q8_9PROT</name>
<dbReference type="SUPFAM" id="SSF53244">
    <property type="entry name" value="MurD-like peptide ligases, peptide-binding domain"/>
    <property type="match status" value="1"/>
</dbReference>
<evidence type="ECO:0000259" key="3">
    <source>
        <dbReference type="Pfam" id="PF08245"/>
    </source>
</evidence>
<proteinExistence type="predicted"/>
<sequence>MGLDGAGHRPAHRGGGRPAAGRPSPLSMTANKPPLPTGPILVAGLARAGHAALGRLVGLRPPGTLHAWDANDSQAMQARATRWRRRGVSVCLGGDGRSLLGSNPPFGAIVKSPGIALDAPLFQAALTQGVPVIDELEVGWRLCSAPITAVTGTNGKSTTCALIAAITRAAGHPVQRVGNTEFGPPLSAAQPGPAVVCEVSSFQLEAAPSFLPAVAVFTNLSMDHLDRHGGMEAYGRVKQRMFVADGRTCGCAVVNADDPWGRRILQAVQQAGGRSLSYGFSPSADLRLVEARWTMREAHVRLAYDGRVIDLPSRLPGRHNALNIAAAVGAAVASGVGWDDIAAGVAGAEAPPGRCRLIDDGQPFDVVVDYAHTPDGIAQFLDAMRVVVDARGGALRTVFGAVGLPDPVKARDCAQAARRLSDHVIFTTGSAPRSSRVLRLRELRDAGREIGPVELVLDRRRAIQRALVSARPGDVVAILGLGALRYQTLNDKGAYAAFNDADAAASLLRESPL</sequence>
<keyword evidence="5" id="KW-1185">Reference proteome</keyword>
<feature type="region of interest" description="Disordered" evidence="1">
    <location>
        <begin position="1"/>
        <end position="34"/>
    </location>
</feature>
<dbReference type="Gene3D" id="3.40.1190.10">
    <property type="entry name" value="Mur-like, catalytic domain"/>
    <property type="match status" value="1"/>
</dbReference>
<dbReference type="Pfam" id="PF08245">
    <property type="entry name" value="Mur_ligase_M"/>
    <property type="match status" value="1"/>
</dbReference>
<dbReference type="InterPro" id="IPR004101">
    <property type="entry name" value="Mur_ligase_C"/>
</dbReference>
<dbReference type="Gene3D" id="3.40.50.720">
    <property type="entry name" value="NAD(P)-binding Rossmann-like Domain"/>
    <property type="match status" value="1"/>
</dbReference>
<dbReference type="GO" id="GO:0005524">
    <property type="term" value="F:ATP binding"/>
    <property type="evidence" value="ECO:0007669"/>
    <property type="project" value="InterPro"/>
</dbReference>
<dbReference type="PANTHER" id="PTHR23135">
    <property type="entry name" value="MUR LIGASE FAMILY MEMBER"/>
    <property type="match status" value="1"/>
</dbReference>
<dbReference type="AlphaFoldDB" id="A0A418W3Q8"/>
<organism evidence="4 5">
    <name type="scientific">Azospirillum cavernae</name>
    <dbReference type="NCBI Taxonomy" id="2320860"/>
    <lineage>
        <taxon>Bacteria</taxon>
        <taxon>Pseudomonadati</taxon>
        <taxon>Pseudomonadota</taxon>
        <taxon>Alphaproteobacteria</taxon>
        <taxon>Rhodospirillales</taxon>
        <taxon>Azospirillaceae</taxon>
        <taxon>Azospirillum</taxon>
    </lineage>
</organism>
<protein>
    <recommendedName>
        <fullName evidence="6">UDP-N-acetylmuramoyl-L-alanyl-D-glutamate synthetase</fullName>
    </recommendedName>
</protein>
<feature type="domain" description="Mur ligase central" evidence="3">
    <location>
        <begin position="150"/>
        <end position="331"/>
    </location>
</feature>
<evidence type="ECO:0000256" key="1">
    <source>
        <dbReference type="SAM" id="MobiDB-lite"/>
    </source>
</evidence>
<dbReference type="InterPro" id="IPR036565">
    <property type="entry name" value="Mur-like_cat_sf"/>
</dbReference>
<evidence type="ECO:0000313" key="5">
    <source>
        <dbReference type="Proteomes" id="UP000283458"/>
    </source>
</evidence>
<dbReference type="PANTHER" id="PTHR23135:SF4">
    <property type="entry name" value="UDP-N-ACETYLMURAMOYL-L-ALANYL-D-GLUTAMATE--2,6-DIAMINOPIMELATE LIGASE MURE HOMOLOG, CHLOROPLASTIC"/>
    <property type="match status" value="1"/>
</dbReference>
<dbReference type="Gene3D" id="3.90.190.20">
    <property type="entry name" value="Mur ligase, C-terminal domain"/>
    <property type="match status" value="1"/>
</dbReference>
<evidence type="ECO:0000313" key="4">
    <source>
        <dbReference type="EMBL" id="RJF84663.1"/>
    </source>
</evidence>
<dbReference type="SUPFAM" id="SSF53623">
    <property type="entry name" value="MurD-like peptide ligases, catalytic domain"/>
    <property type="match status" value="1"/>
</dbReference>